<reference evidence="2" key="1">
    <citation type="submission" date="2019-08" db="EMBL/GenBank/DDBJ databases">
        <authorList>
            <person name="Kucharzyk K."/>
            <person name="Murdoch R.W."/>
            <person name="Higgins S."/>
            <person name="Loffler F."/>
        </authorList>
    </citation>
    <scope>NUCLEOTIDE SEQUENCE</scope>
</reference>
<feature type="region of interest" description="Disordered" evidence="1">
    <location>
        <begin position="283"/>
        <end position="311"/>
    </location>
</feature>
<organism evidence="2">
    <name type="scientific">bioreactor metagenome</name>
    <dbReference type="NCBI Taxonomy" id="1076179"/>
    <lineage>
        <taxon>unclassified sequences</taxon>
        <taxon>metagenomes</taxon>
        <taxon>ecological metagenomes</taxon>
    </lineage>
</organism>
<protein>
    <submittedName>
        <fullName evidence="2">Uncharacterized protein</fullName>
    </submittedName>
</protein>
<evidence type="ECO:0000313" key="2">
    <source>
        <dbReference type="EMBL" id="MPM73361.1"/>
    </source>
</evidence>
<accession>A0A645C843</accession>
<dbReference type="AlphaFoldDB" id="A0A645C843"/>
<sequence>MPLAIDAGARLLKPALHADALQAVLPRKLPLQIVAGDELAQAGVERADVVVLQIDLDEGLPVVVAGMDFHMIEHVVGEVELGPREQRPQVAQRIALAFEQQTVAALQGKALQIHAGRARKVRRAQQLATGVIRPTMQRADDVAAGGIQAAGCICGAGHRAGLAAQDQRLAMAADVGDQLHALRAVHQHAASILVRQATPVATLWYGLFVAHVDGRLWKELLLLAREQLFVEICAHVQRTRGQPHMLHATDVGHMRLLFSVQGFTMFRTLRRWAAHPAGMRARRRPAWGSCRSGSHRSGESDGSRPAAPPRGSACLLLDRPDSCTGRQGQGAQAKARRYRAPTGCSIRHRVGAQPTPRAARSPPAGCGWRGDAGACARPAQCAARRRPHVTALLRCRCARPDCRAMAYAAPWNSPR</sequence>
<dbReference type="EMBL" id="VSSQ01025312">
    <property type="protein sequence ID" value="MPM73361.1"/>
    <property type="molecule type" value="Genomic_DNA"/>
</dbReference>
<comment type="caution">
    <text evidence="2">The sequence shown here is derived from an EMBL/GenBank/DDBJ whole genome shotgun (WGS) entry which is preliminary data.</text>
</comment>
<evidence type="ECO:0000256" key="1">
    <source>
        <dbReference type="SAM" id="MobiDB-lite"/>
    </source>
</evidence>
<gene>
    <name evidence="2" type="ORF">SDC9_120341</name>
</gene>
<name>A0A645C843_9ZZZZ</name>
<proteinExistence type="predicted"/>